<protein>
    <submittedName>
        <fullName evidence="1">Uncharacterized protein</fullName>
    </submittedName>
</protein>
<dbReference type="Gene3D" id="3.30.420.10">
    <property type="entry name" value="Ribonuclease H-like superfamily/Ribonuclease H"/>
    <property type="match status" value="1"/>
</dbReference>
<dbReference type="STRING" id="1661398.A0A482VDN8"/>
<name>A0A482VDN8_ASBVE</name>
<reference evidence="1 2" key="1">
    <citation type="submission" date="2017-03" db="EMBL/GenBank/DDBJ databases">
        <title>Genome of the blue death feigning beetle - Asbolus verrucosus.</title>
        <authorList>
            <person name="Rider S.D."/>
        </authorList>
    </citation>
    <scope>NUCLEOTIDE SEQUENCE [LARGE SCALE GENOMIC DNA]</scope>
    <source>
        <strain evidence="1">Butters</strain>
        <tissue evidence="1">Head and leg muscle</tissue>
    </source>
</reference>
<evidence type="ECO:0000313" key="2">
    <source>
        <dbReference type="Proteomes" id="UP000292052"/>
    </source>
</evidence>
<comment type="caution">
    <text evidence="1">The sequence shown here is derived from an EMBL/GenBank/DDBJ whole genome shotgun (WGS) entry which is preliminary data.</text>
</comment>
<dbReference type="GO" id="GO:0003676">
    <property type="term" value="F:nucleic acid binding"/>
    <property type="evidence" value="ECO:0007669"/>
    <property type="project" value="InterPro"/>
</dbReference>
<evidence type="ECO:0000313" key="1">
    <source>
        <dbReference type="EMBL" id="RZB62188.1"/>
    </source>
</evidence>
<dbReference type="PANTHER" id="PTHR47326">
    <property type="entry name" value="TRANSPOSABLE ELEMENT TC3 TRANSPOSASE-LIKE PROTEIN"/>
    <property type="match status" value="1"/>
</dbReference>
<dbReference type="PANTHER" id="PTHR47326:SF1">
    <property type="entry name" value="HTH PSQ-TYPE DOMAIN-CONTAINING PROTEIN"/>
    <property type="match status" value="1"/>
</dbReference>
<dbReference type="InterPro" id="IPR036397">
    <property type="entry name" value="RNaseH_sf"/>
</dbReference>
<dbReference type="OrthoDB" id="6761114at2759"/>
<keyword evidence="2" id="KW-1185">Reference proteome</keyword>
<dbReference type="EMBL" id="QDEB01110174">
    <property type="protein sequence ID" value="RZB62188.1"/>
    <property type="molecule type" value="Genomic_DNA"/>
</dbReference>
<gene>
    <name evidence="1" type="ORF">BDFB_010902</name>
</gene>
<accession>A0A482VDN8</accession>
<dbReference type="AlphaFoldDB" id="A0A482VDN8"/>
<sequence>MIFVLGEDFVNGWCGALTKIPLFHSEILMTNEWCFTRNGILHFHNTHHWAEVNPHIIHQSHFQHRFSINVWADIIVSRLVGRFVLPARLTGENYLNFFLLLGLLQEIVLAIRKNMWFTLVVKIFFNTTYGHRWIGRGGPAAWPPCSPDLNSCDFYLWGYMKSMVYQTSIKNQKDLLNRIVMAVERIRNDQDELTRVSRSLLKRATTCMRANGGHFEHLL</sequence>
<proteinExistence type="predicted"/>
<dbReference type="Proteomes" id="UP000292052">
    <property type="component" value="Unassembled WGS sequence"/>
</dbReference>
<organism evidence="1 2">
    <name type="scientific">Asbolus verrucosus</name>
    <name type="common">Desert ironclad beetle</name>
    <dbReference type="NCBI Taxonomy" id="1661398"/>
    <lineage>
        <taxon>Eukaryota</taxon>
        <taxon>Metazoa</taxon>
        <taxon>Ecdysozoa</taxon>
        <taxon>Arthropoda</taxon>
        <taxon>Hexapoda</taxon>
        <taxon>Insecta</taxon>
        <taxon>Pterygota</taxon>
        <taxon>Neoptera</taxon>
        <taxon>Endopterygota</taxon>
        <taxon>Coleoptera</taxon>
        <taxon>Polyphaga</taxon>
        <taxon>Cucujiformia</taxon>
        <taxon>Tenebrionidae</taxon>
        <taxon>Pimeliinae</taxon>
        <taxon>Asbolus</taxon>
    </lineage>
</organism>